<evidence type="ECO:0000313" key="2">
    <source>
        <dbReference type="Proteomes" id="UP000094569"/>
    </source>
</evidence>
<sequence>MHILDYYMDFTDKIISTGDKRYVVEEQLNEVINPQLAQCHVLTLAYDMETSNPVMIKIRYDLNPEPFDIHDPSSHKEITDEDFLDEVKGILYLSLLGHGPRYIKYVTASAGAEFPYPEGRVCVLVTDRVPGENVDEIQGELSDAQVESIGVQLGYILEELGRMNILLYDQDPNCLRYDVQNDKLYFIDLSYMCFGHPKDTNTKKTDELWTMFNIWQDGLVKNTESCGFNGIQEWAVNRDRKAGMMKLEEQGVLCLRVVG</sequence>
<dbReference type="VEuPathDB" id="FungiDB:SI65_08155"/>
<dbReference type="Proteomes" id="UP000094569">
    <property type="component" value="Unassembled WGS sequence"/>
</dbReference>
<dbReference type="InterPro" id="IPR011009">
    <property type="entry name" value="Kinase-like_dom_sf"/>
</dbReference>
<gene>
    <name evidence="1" type="ORF">SI65_08155</name>
</gene>
<dbReference type="SUPFAM" id="SSF56112">
    <property type="entry name" value="Protein kinase-like (PK-like)"/>
    <property type="match status" value="1"/>
</dbReference>
<keyword evidence="2" id="KW-1185">Reference proteome</keyword>
<name>A0A1E3B6X9_ASPCR</name>
<proteinExistence type="predicted"/>
<evidence type="ECO:0000313" key="1">
    <source>
        <dbReference type="EMBL" id="ODM16648.1"/>
    </source>
</evidence>
<dbReference type="OrthoDB" id="4389629at2759"/>
<dbReference type="AlphaFoldDB" id="A0A1E3B6X9"/>
<organism evidence="1 2">
    <name type="scientific">Aspergillus cristatus</name>
    <name type="common">Chinese Fuzhuan brick tea-fermentation fungus</name>
    <name type="synonym">Eurotium cristatum</name>
    <dbReference type="NCBI Taxonomy" id="573508"/>
    <lineage>
        <taxon>Eukaryota</taxon>
        <taxon>Fungi</taxon>
        <taxon>Dikarya</taxon>
        <taxon>Ascomycota</taxon>
        <taxon>Pezizomycotina</taxon>
        <taxon>Eurotiomycetes</taxon>
        <taxon>Eurotiomycetidae</taxon>
        <taxon>Eurotiales</taxon>
        <taxon>Aspergillaceae</taxon>
        <taxon>Aspergillus</taxon>
        <taxon>Aspergillus subgen. Aspergillus</taxon>
    </lineage>
</organism>
<evidence type="ECO:0008006" key="3">
    <source>
        <dbReference type="Google" id="ProtNLM"/>
    </source>
</evidence>
<accession>A0A1E3B6X9</accession>
<protein>
    <recommendedName>
        <fullName evidence="3">Protein kinase domain-containing protein</fullName>
    </recommendedName>
</protein>
<reference evidence="1 2" key="1">
    <citation type="journal article" date="2016" name="BMC Genomics">
        <title>Comparative genomic and transcriptomic analyses of the Fuzhuan brick tea-fermentation fungus Aspergillus cristatus.</title>
        <authorList>
            <person name="Ge Y."/>
            <person name="Wang Y."/>
            <person name="Liu Y."/>
            <person name="Tan Y."/>
            <person name="Ren X."/>
            <person name="Zhang X."/>
            <person name="Hyde K.D."/>
            <person name="Liu Y."/>
            <person name="Liu Z."/>
        </authorList>
    </citation>
    <scope>NUCLEOTIDE SEQUENCE [LARGE SCALE GENOMIC DNA]</scope>
    <source>
        <strain evidence="1 2">GZAAS20.1005</strain>
    </source>
</reference>
<dbReference type="EMBL" id="JXNT01000011">
    <property type="protein sequence ID" value="ODM16648.1"/>
    <property type="molecule type" value="Genomic_DNA"/>
</dbReference>
<comment type="caution">
    <text evidence="1">The sequence shown here is derived from an EMBL/GenBank/DDBJ whole genome shotgun (WGS) entry which is preliminary data.</text>
</comment>